<dbReference type="Gene3D" id="3.40.50.1100">
    <property type="match status" value="2"/>
</dbReference>
<dbReference type="InterPro" id="IPR001926">
    <property type="entry name" value="TrpB-like_PALP"/>
</dbReference>
<dbReference type="InterPro" id="IPR050214">
    <property type="entry name" value="Cys_Synth/Cystath_Beta-Synth"/>
</dbReference>
<evidence type="ECO:0000313" key="4">
    <source>
        <dbReference type="EMBL" id="MFB9681067.1"/>
    </source>
</evidence>
<dbReference type="RefSeq" id="WP_386162145.1">
    <property type="nucleotide sequence ID" value="NZ_JBHMBS010000029.1"/>
</dbReference>
<dbReference type="CDD" id="cd01561">
    <property type="entry name" value="CBS_like"/>
    <property type="match status" value="1"/>
</dbReference>
<protein>
    <submittedName>
        <fullName evidence="4">PLP-dependent cysteine synthase family protein</fullName>
    </submittedName>
</protein>
<organism evidence="4 5">
    <name type="scientific">Streptosporangium vulgare</name>
    <dbReference type="NCBI Taxonomy" id="46190"/>
    <lineage>
        <taxon>Bacteria</taxon>
        <taxon>Bacillati</taxon>
        <taxon>Actinomycetota</taxon>
        <taxon>Actinomycetes</taxon>
        <taxon>Streptosporangiales</taxon>
        <taxon>Streptosporangiaceae</taxon>
        <taxon>Streptosporangium</taxon>
    </lineage>
</organism>
<proteinExistence type="predicted"/>
<comment type="caution">
    <text evidence="4">The sequence shown here is derived from an EMBL/GenBank/DDBJ whole genome shotgun (WGS) entry which is preliminary data.</text>
</comment>
<dbReference type="PANTHER" id="PTHR10314">
    <property type="entry name" value="CYSTATHIONINE BETA-SYNTHASE"/>
    <property type="match status" value="1"/>
</dbReference>
<evidence type="ECO:0000256" key="2">
    <source>
        <dbReference type="ARBA" id="ARBA00022898"/>
    </source>
</evidence>
<name>A0ABV5TPK8_9ACTN</name>
<keyword evidence="2" id="KW-0663">Pyridoxal phosphate</keyword>
<comment type="cofactor">
    <cofactor evidence="1">
        <name>pyridoxal 5'-phosphate</name>
        <dbReference type="ChEBI" id="CHEBI:597326"/>
    </cofactor>
</comment>
<reference evidence="4 5" key="1">
    <citation type="submission" date="2024-09" db="EMBL/GenBank/DDBJ databases">
        <authorList>
            <person name="Sun Q."/>
            <person name="Mori K."/>
        </authorList>
    </citation>
    <scope>NUCLEOTIDE SEQUENCE [LARGE SCALE GENOMIC DNA]</scope>
    <source>
        <strain evidence="4 5">JCM 3028</strain>
    </source>
</reference>
<accession>A0ABV5TPK8</accession>
<dbReference type="Proteomes" id="UP001589610">
    <property type="component" value="Unassembled WGS sequence"/>
</dbReference>
<dbReference type="EMBL" id="JBHMBS010000029">
    <property type="protein sequence ID" value="MFB9681067.1"/>
    <property type="molecule type" value="Genomic_DNA"/>
</dbReference>
<evidence type="ECO:0000313" key="5">
    <source>
        <dbReference type="Proteomes" id="UP001589610"/>
    </source>
</evidence>
<dbReference type="SUPFAM" id="SSF53686">
    <property type="entry name" value="Tryptophan synthase beta subunit-like PLP-dependent enzymes"/>
    <property type="match status" value="1"/>
</dbReference>
<feature type="domain" description="Tryptophan synthase beta chain-like PALP" evidence="3">
    <location>
        <begin position="9"/>
        <end position="290"/>
    </location>
</feature>
<sequence>MTLRTDAIDAIGRTPLMRLRATGGATVHAKLELANPYGMKDRVARQAILTARAEGVLADGGLIVESSSGTLAMGVALVGTYLGHGVHIVTDPRIDPITMAKLEALGATLDIVPAMTGNGWQSARLERLQAVMAANPGAFWPRQYDNPANPAAYDRLAEEVVSEIGRVDVLVGAVGSGGSLCGTARALRRTNPGLRVVAVDAVGSAIFGQPDVPRRLQSGLGNSLVPANVDFSVIDEVHWLSDREAFAATLELASYEKVFAGNSSGSAYQVARWLASRLDPDVSVVVIFPDRGDRYVNTIYSAEYRAAHGLTDLRPPLAPDPIQLTDTAVTWSYATLGRALEYV</sequence>
<gene>
    <name evidence="4" type="ORF">ACFFRH_36795</name>
</gene>
<evidence type="ECO:0000256" key="1">
    <source>
        <dbReference type="ARBA" id="ARBA00001933"/>
    </source>
</evidence>
<keyword evidence="5" id="KW-1185">Reference proteome</keyword>
<dbReference type="Pfam" id="PF00291">
    <property type="entry name" value="PALP"/>
    <property type="match status" value="1"/>
</dbReference>
<dbReference type="InterPro" id="IPR036052">
    <property type="entry name" value="TrpB-like_PALP_sf"/>
</dbReference>
<evidence type="ECO:0000259" key="3">
    <source>
        <dbReference type="Pfam" id="PF00291"/>
    </source>
</evidence>